<evidence type="ECO:0000256" key="8">
    <source>
        <dbReference type="ARBA" id="ARBA00023136"/>
    </source>
</evidence>
<feature type="transmembrane region" description="Helical" evidence="9">
    <location>
        <begin position="478"/>
        <end position="504"/>
    </location>
</feature>
<dbReference type="HAMAP" id="MF_00275">
    <property type="entry name" value="KdpA"/>
    <property type="match status" value="1"/>
</dbReference>
<keyword evidence="4 9" id="KW-0812">Transmembrane</keyword>
<comment type="function">
    <text evidence="9">Part of the high-affinity ATP-driven potassium transport (or Kdp) system, which catalyzes the hydrolysis of ATP coupled with the electrogenic transport of potassium into the cytoplasm. This subunit binds the extracellular potassium ions and delivers the ions to the membrane domain of KdpB through an intramembrane tunnel.</text>
</comment>
<dbReference type="Pfam" id="PF03814">
    <property type="entry name" value="KdpA"/>
    <property type="match status" value="1"/>
</dbReference>
<accession>A0A2R6Y3D9</accession>
<feature type="transmembrane region" description="Helical" evidence="9">
    <location>
        <begin position="135"/>
        <end position="157"/>
    </location>
</feature>
<evidence type="ECO:0000256" key="2">
    <source>
        <dbReference type="ARBA" id="ARBA00022475"/>
    </source>
</evidence>
<dbReference type="PIRSF" id="PIRSF001294">
    <property type="entry name" value="K_ATPaseA"/>
    <property type="match status" value="1"/>
</dbReference>
<comment type="caution">
    <text evidence="10">The sequence shown here is derived from an EMBL/GenBank/DDBJ whole genome shotgun (WGS) entry which is preliminary data.</text>
</comment>
<organism evidence="10 11">
    <name type="scientific">Candidatus Carbonibacillus altaicus</name>
    <dbReference type="NCBI Taxonomy" id="2163959"/>
    <lineage>
        <taxon>Bacteria</taxon>
        <taxon>Bacillati</taxon>
        <taxon>Bacillota</taxon>
        <taxon>Bacilli</taxon>
        <taxon>Bacillales</taxon>
        <taxon>Candidatus Carbonibacillus</taxon>
    </lineage>
</organism>
<gene>
    <name evidence="9" type="primary">kdpA</name>
    <name evidence="10" type="ORF">BSOLF_2067</name>
</gene>
<keyword evidence="3 9" id="KW-0633">Potassium transport</keyword>
<dbReference type="InterPro" id="IPR004623">
    <property type="entry name" value="KdpA"/>
</dbReference>
<dbReference type="EMBL" id="PEBX01000011">
    <property type="protein sequence ID" value="PTQ57197.1"/>
    <property type="molecule type" value="Genomic_DNA"/>
</dbReference>
<feature type="transmembrane region" description="Helical" evidence="9">
    <location>
        <begin position="254"/>
        <end position="275"/>
    </location>
</feature>
<feature type="transmembrane region" description="Helical" evidence="9">
    <location>
        <begin position="525"/>
        <end position="551"/>
    </location>
</feature>
<protein>
    <recommendedName>
        <fullName evidence="9">Potassium-transporting ATPase potassium-binding subunit</fullName>
    </recommendedName>
    <alternativeName>
        <fullName evidence="9">ATP phosphohydrolase [potassium-transporting] A chain</fullName>
    </alternativeName>
    <alternativeName>
        <fullName evidence="9">Potassium-binding and translocating subunit A</fullName>
    </alternativeName>
    <alternativeName>
        <fullName evidence="9">Potassium-translocating ATPase A chain</fullName>
    </alternativeName>
</protein>
<keyword evidence="6 9" id="KW-1133">Transmembrane helix</keyword>
<evidence type="ECO:0000256" key="7">
    <source>
        <dbReference type="ARBA" id="ARBA00023065"/>
    </source>
</evidence>
<dbReference type="NCBIfam" id="TIGR00680">
    <property type="entry name" value="kdpA"/>
    <property type="match status" value="1"/>
</dbReference>
<reference evidence="11" key="1">
    <citation type="journal article" date="2018" name="Sci. Rep.">
        <title>Lignite coal burning seam in the remote Altai Mountains harbors a hydrogen-driven thermophilic microbial community.</title>
        <authorList>
            <person name="Kadnikov V.V."/>
            <person name="Mardanov A.V."/>
            <person name="Ivasenko D.A."/>
            <person name="Antsiferov D.V."/>
            <person name="Beletsky A.V."/>
            <person name="Karnachuk O.V."/>
            <person name="Ravin N.V."/>
        </authorList>
    </citation>
    <scope>NUCLEOTIDE SEQUENCE [LARGE SCALE GENOMIC DNA]</scope>
</reference>
<evidence type="ECO:0000313" key="11">
    <source>
        <dbReference type="Proteomes" id="UP000244338"/>
    </source>
</evidence>
<comment type="subunit">
    <text evidence="9">The system is composed of three essential subunits: KdpA, KdpB and KdpC.</text>
</comment>
<dbReference type="Proteomes" id="UP000244338">
    <property type="component" value="Unassembled WGS sequence"/>
</dbReference>
<evidence type="ECO:0000256" key="9">
    <source>
        <dbReference type="HAMAP-Rule" id="MF_00275"/>
    </source>
</evidence>
<feature type="transmembrane region" description="Helical" evidence="9">
    <location>
        <begin position="418"/>
        <end position="437"/>
    </location>
</feature>
<dbReference type="GO" id="GO:0005886">
    <property type="term" value="C:plasma membrane"/>
    <property type="evidence" value="ECO:0007669"/>
    <property type="project" value="UniProtKB-SubCell"/>
</dbReference>
<dbReference type="GO" id="GO:0030955">
    <property type="term" value="F:potassium ion binding"/>
    <property type="evidence" value="ECO:0007669"/>
    <property type="project" value="UniProtKB-UniRule"/>
</dbReference>
<proteinExistence type="inferred from homology"/>
<sequence length="560" mass="60179">MIDLLMIIVFVLLVTVFMIAIGTYMYRIFFFTEAPFDRLFLPVERVIYRLSDIDEDASMNWKTYAASLVVTNFIMMALMYLVLRLQAYLPLNPAGIPNMPPALAYNTATSFITNTNWQAYSGEVAMSYLAQMLSIIYPMFTSAATGIVAAVAMVRGLTGKSPLIGNFFVDLVRTIIRLLLPLSFLVALILVAEGAVMTLKPYVAVTTFDGTVQTIPRGPVAAYESIKHIGTNGGGFFGANAAHPFENPSPITNLIHMLSMMLIPSSLIYMLGLVLKKKKQAWVLAGAVWFIFLSMFATVYISERLGVPALTAAGITGGNMEGKEVRFGIAASSLFTTVTTAATTGSVNNMHESLTPLGGFVPIAQMMLNNVFGGVGAGLMNILLYVLLAVFLTGLMIGRTPEIFGKKIETHEMKMMAIALLTHPFIILVPTALALALPGPVQSILNPGSHGLSEVLYAYDSGAANNGSAFAGLDADTVFYNTTIGTVMMLGRFISIIALLSLAGSMGGKVATEGNVVSLRTDTPFFGAIYVVVVLIIGALAFFPVLALGPIGEQLVMWFH</sequence>
<keyword evidence="5 9" id="KW-0630">Potassium</keyword>
<comment type="similarity">
    <text evidence="9">Belongs to the KdpA family.</text>
</comment>
<dbReference type="PANTHER" id="PTHR30607:SF2">
    <property type="entry name" value="POTASSIUM-TRANSPORTING ATPASE POTASSIUM-BINDING SUBUNIT"/>
    <property type="match status" value="1"/>
</dbReference>
<evidence type="ECO:0000256" key="4">
    <source>
        <dbReference type="ARBA" id="ARBA00022692"/>
    </source>
</evidence>
<dbReference type="PANTHER" id="PTHR30607">
    <property type="entry name" value="POTASSIUM-TRANSPORTING ATPASE A CHAIN"/>
    <property type="match status" value="1"/>
</dbReference>
<feature type="transmembrane region" description="Helical" evidence="9">
    <location>
        <begin position="178"/>
        <end position="199"/>
    </location>
</feature>
<feature type="transmembrane region" description="Helical" evidence="9">
    <location>
        <begin position="6"/>
        <end position="26"/>
    </location>
</feature>
<evidence type="ECO:0000313" key="10">
    <source>
        <dbReference type="EMBL" id="PTQ57197.1"/>
    </source>
</evidence>
<dbReference type="AlphaFoldDB" id="A0A2R6Y3D9"/>
<feature type="transmembrane region" description="Helical" evidence="9">
    <location>
        <begin position="64"/>
        <end position="83"/>
    </location>
</feature>
<evidence type="ECO:0000256" key="1">
    <source>
        <dbReference type="ARBA" id="ARBA00022448"/>
    </source>
</evidence>
<feature type="transmembrane region" description="Helical" evidence="9">
    <location>
        <begin position="371"/>
        <end position="397"/>
    </location>
</feature>
<evidence type="ECO:0000256" key="5">
    <source>
        <dbReference type="ARBA" id="ARBA00022958"/>
    </source>
</evidence>
<evidence type="ECO:0000256" key="3">
    <source>
        <dbReference type="ARBA" id="ARBA00022538"/>
    </source>
</evidence>
<keyword evidence="7 9" id="KW-0406">Ion transport</keyword>
<name>A0A2R6Y3D9_9BACL</name>
<keyword evidence="8 9" id="KW-0472">Membrane</keyword>
<keyword evidence="1 9" id="KW-0813">Transport</keyword>
<feature type="transmembrane region" description="Helical" evidence="9">
    <location>
        <begin position="282"/>
        <end position="301"/>
    </location>
</feature>
<evidence type="ECO:0000256" key="6">
    <source>
        <dbReference type="ARBA" id="ARBA00022989"/>
    </source>
</evidence>
<keyword evidence="2 9" id="KW-1003">Cell membrane</keyword>
<dbReference type="GO" id="GO:0008556">
    <property type="term" value="F:P-type potassium transmembrane transporter activity"/>
    <property type="evidence" value="ECO:0007669"/>
    <property type="project" value="InterPro"/>
</dbReference>
<comment type="subcellular location">
    <subcellularLocation>
        <location evidence="9">Cell membrane</location>
        <topology evidence="9">Multi-pass membrane protein</topology>
    </subcellularLocation>
</comment>